<dbReference type="OrthoDB" id="10260894at2759"/>
<dbReference type="AlphaFoldDB" id="A0A9Q0N3Y9"/>
<dbReference type="Proteomes" id="UP001151699">
    <property type="component" value="Chromosome B"/>
</dbReference>
<evidence type="ECO:0000256" key="1">
    <source>
        <dbReference type="SAM" id="Coils"/>
    </source>
</evidence>
<comment type="caution">
    <text evidence="2">The sequence shown here is derived from an EMBL/GenBank/DDBJ whole genome shotgun (WGS) entry which is preliminary data.</text>
</comment>
<dbReference type="InterPro" id="IPR036179">
    <property type="entry name" value="Ig-like_dom_sf"/>
</dbReference>
<keyword evidence="3" id="KW-1185">Reference proteome</keyword>
<evidence type="ECO:0000313" key="3">
    <source>
        <dbReference type="Proteomes" id="UP001151699"/>
    </source>
</evidence>
<dbReference type="SUPFAM" id="SSF48726">
    <property type="entry name" value="Immunoglobulin"/>
    <property type="match status" value="1"/>
</dbReference>
<dbReference type="EMBL" id="WJQU01000002">
    <property type="protein sequence ID" value="KAJ6643193.1"/>
    <property type="molecule type" value="Genomic_DNA"/>
</dbReference>
<gene>
    <name evidence="2" type="ORF">Bhyg_08149</name>
</gene>
<evidence type="ECO:0000313" key="2">
    <source>
        <dbReference type="EMBL" id="KAJ6643193.1"/>
    </source>
</evidence>
<organism evidence="2 3">
    <name type="scientific">Pseudolycoriella hygida</name>
    <dbReference type="NCBI Taxonomy" id="35572"/>
    <lineage>
        <taxon>Eukaryota</taxon>
        <taxon>Metazoa</taxon>
        <taxon>Ecdysozoa</taxon>
        <taxon>Arthropoda</taxon>
        <taxon>Hexapoda</taxon>
        <taxon>Insecta</taxon>
        <taxon>Pterygota</taxon>
        <taxon>Neoptera</taxon>
        <taxon>Endopterygota</taxon>
        <taxon>Diptera</taxon>
        <taxon>Nematocera</taxon>
        <taxon>Sciaroidea</taxon>
        <taxon>Sciaridae</taxon>
        <taxon>Pseudolycoriella</taxon>
    </lineage>
</organism>
<proteinExistence type="predicted"/>
<protein>
    <submittedName>
        <fullName evidence="2">Uncharacterized protein</fullName>
    </submittedName>
</protein>
<accession>A0A9Q0N3Y9</accession>
<name>A0A9Q0N3Y9_9DIPT</name>
<keyword evidence="1" id="KW-0175">Coiled coil</keyword>
<reference evidence="2" key="1">
    <citation type="submission" date="2022-07" db="EMBL/GenBank/DDBJ databases">
        <authorList>
            <person name="Trinca V."/>
            <person name="Uliana J.V.C."/>
            <person name="Torres T.T."/>
            <person name="Ward R.J."/>
            <person name="Monesi N."/>
        </authorList>
    </citation>
    <scope>NUCLEOTIDE SEQUENCE</scope>
    <source>
        <strain evidence="2">HSMRA1968</strain>
        <tissue evidence="2">Whole embryos</tissue>
    </source>
</reference>
<sequence>MTDFENRMTLMVNDKIAGVEDKVILQVQEQKQVFDKRMDDLEKQINVANAIYANSSTESTDNRIDELERVVRMNELVLSGVPNVVNERLIDILTSIFKAIGFPGNADQIENYFRMPASKNKIPDYYKDAPHFRRIGDGPEYRLEIPHAKLDFTGTYSVIATNCYGEAKAIISLQIYAKGMFFILIVIRIIE</sequence>
<feature type="coiled-coil region" evidence="1">
    <location>
        <begin position="24"/>
        <end position="58"/>
    </location>
</feature>